<reference evidence="2 3" key="1">
    <citation type="submission" date="2017-08" db="EMBL/GenBank/DDBJ databases">
        <title>Harnessing the power of phylogenomics to disentangle the directionality and signatures of interkingdom host jumping in the parasitic fungal genus Tolypocladium.</title>
        <authorList>
            <person name="Quandt C.A."/>
            <person name="Patterson W."/>
            <person name="Spatafora J.W."/>
        </authorList>
    </citation>
    <scope>NUCLEOTIDE SEQUENCE [LARGE SCALE GENOMIC DNA]</scope>
    <source>
        <strain evidence="2 3">CBS 113982</strain>
    </source>
</reference>
<protein>
    <submittedName>
        <fullName evidence="2">Uncharacterized protein</fullName>
    </submittedName>
</protein>
<evidence type="ECO:0000256" key="1">
    <source>
        <dbReference type="SAM" id="MobiDB-lite"/>
    </source>
</evidence>
<dbReference type="EMBL" id="NRSZ01001138">
    <property type="protein sequence ID" value="PNY23162.1"/>
    <property type="molecule type" value="Genomic_DNA"/>
</dbReference>
<feature type="compositionally biased region" description="Low complexity" evidence="1">
    <location>
        <begin position="497"/>
        <end position="511"/>
    </location>
</feature>
<feature type="region of interest" description="Disordered" evidence="1">
    <location>
        <begin position="37"/>
        <end position="67"/>
    </location>
</feature>
<dbReference type="Proteomes" id="UP000236621">
    <property type="component" value="Unassembled WGS sequence"/>
</dbReference>
<proteinExistence type="predicted"/>
<feature type="compositionally biased region" description="Basic and acidic residues" evidence="1">
    <location>
        <begin position="532"/>
        <end position="548"/>
    </location>
</feature>
<comment type="caution">
    <text evidence="2">The sequence shown here is derived from an EMBL/GenBank/DDBJ whole genome shotgun (WGS) entry which is preliminary data.</text>
</comment>
<keyword evidence="3" id="KW-1185">Reference proteome</keyword>
<accession>A0A2K3Q6H5</accession>
<sequence>MPPFFDSAQIRDALRNQAMPAIEALAANEHLRNRAVSRFDRDGPPPYASSTESEELGDDLFAPQPGDHHPLPEELRAIIEQPIDDDERSSIAFFWKSITEPSKLYYTEAKREEARLNHRQFNRIFRGVEGCRRFGVLVRHNVKHRWEKLGVWNPEWGFPGRNAQPNDRVGAWKWKWQQGNTDDDSASGGSVATGKQLVTRAMGLRQNLCRGESVPVPPRSRLERDATASHAESFITSRPWFIFQIELAEEATRHDRLSVDQARQYPRLTRKKVVEWWKERGDWREEFDENNWVTSWKWRHESPSPEPEDLMPVTPNDDSGLDTVDWTPSEVDALEAIELPASEQPKKFWAVWNGDMPPFFPGQMLDPDGGRPPEPLSAPRASRPSERSILGRSIFGPSISEPPEPPPEERGEASRQGHEDTPPGLQEDLPGQQRDINGLQPQKPRRRRQRRGRMDEKPDPDRSPPPPRRSARIAAMKRAAEPLPSQAAPNKKPRVRPASTAAAPTTLQPAARETRRTRSRPVPARPPPESEAETRPLRERGRPRRETGPGKPSAVAKKAAKKMPAPARSRTGQGRRG</sequence>
<organism evidence="2 3">
    <name type="scientific">Tolypocladium capitatum</name>
    <dbReference type="NCBI Taxonomy" id="45235"/>
    <lineage>
        <taxon>Eukaryota</taxon>
        <taxon>Fungi</taxon>
        <taxon>Dikarya</taxon>
        <taxon>Ascomycota</taxon>
        <taxon>Pezizomycotina</taxon>
        <taxon>Sordariomycetes</taxon>
        <taxon>Hypocreomycetidae</taxon>
        <taxon>Hypocreales</taxon>
        <taxon>Ophiocordycipitaceae</taxon>
        <taxon>Tolypocladium</taxon>
    </lineage>
</organism>
<feature type="region of interest" description="Disordered" evidence="1">
    <location>
        <begin position="359"/>
        <end position="577"/>
    </location>
</feature>
<evidence type="ECO:0000313" key="3">
    <source>
        <dbReference type="Proteomes" id="UP000236621"/>
    </source>
</evidence>
<feature type="compositionally biased region" description="Basic and acidic residues" evidence="1">
    <location>
        <begin position="407"/>
        <end position="421"/>
    </location>
</feature>
<gene>
    <name evidence="2" type="ORF">TCAP_06898</name>
</gene>
<evidence type="ECO:0000313" key="2">
    <source>
        <dbReference type="EMBL" id="PNY23162.1"/>
    </source>
</evidence>
<feature type="compositionally biased region" description="Basic and acidic residues" evidence="1">
    <location>
        <begin position="452"/>
        <end position="462"/>
    </location>
</feature>
<dbReference type="OrthoDB" id="4869601at2759"/>
<name>A0A2K3Q6H5_9HYPO</name>
<dbReference type="AlphaFoldDB" id="A0A2K3Q6H5"/>
<feature type="compositionally biased region" description="Low complexity" evidence="1">
    <location>
        <begin position="549"/>
        <end position="567"/>
    </location>
</feature>